<dbReference type="SMART" id="SM00347">
    <property type="entry name" value="HTH_MARR"/>
    <property type="match status" value="1"/>
</dbReference>
<evidence type="ECO:0000313" key="5">
    <source>
        <dbReference type="EMBL" id="UOB21198.1"/>
    </source>
</evidence>
<dbReference type="PANTHER" id="PTHR42756">
    <property type="entry name" value="TRANSCRIPTIONAL REGULATOR, MARR"/>
    <property type="match status" value="1"/>
</dbReference>
<feature type="domain" description="HTH marR-type" evidence="4">
    <location>
        <begin position="2"/>
        <end position="138"/>
    </location>
</feature>
<dbReference type="EMBL" id="CP094348">
    <property type="protein sequence ID" value="UOB21198.1"/>
    <property type="molecule type" value="Genomic_DNA"/>
</dbReference>
<dbReference type="Pfam" id="PF01047">
    <property type="entry name" value="MarR"/>
    <property type="match status" value="1"/>
</dbReference>
<dbReference type="InterPro" id="IPR036388">
    <property type="entry name" value="WH-like_DNA-bd_sf"/>
</dbReference>
<dbReference type="PRINTS" id="PR00598">
    <property type="entry name" value="HTHMARR"/>
</dbReference>
<dbReference type="Gene3D" id="1.10.10.10">
    <property type="entry name" value="Winged helix-like DNA-binding domain superfamily/Winged helix DNA-binding domain"/>
    <property type="match status" value="1"/>
</dbReference>
<evidence type="ECO:0000313" key="6">
    <source>
        <dbReference type="Proteomes" id="UP000830343"/>
    </source>
</evidence>
<evidence type="ECO:0000256" key="3">
    <source>
        <dbReference type="ARBA" id="ARBA00023163"/>
    </source>
</evidence>
<evidence type="ECO:0000256" key="1">
    <source>
        <dbReference type="ARBA" id="ARBA00023015"/>
    </source>
</evidence>
<evidence type="ECO:0000256" key="2">
    <source>
        <dbReference type="ARBA" id="ARBA00023125"/>
    </source>
</evidence>
<protein>
    <submittedName>
        <fullName evidence="5">MarR family transcriptional regulator</fullName>
    </submittedName>
</protein>
<keyword evidence="1" id="KW-0805">Transcription regulation</keyword>
<dbReference type="PANTHER" id="PTHR42756:SF1">
    <property type="entry name" value="TRANSCRIPTIONAL REPRESSOR OF EMRAB OPERON"/>
    <property type="match status" value="1"/>
</dbReference>
<dbReference type="InterPro" id="IPR000835">
    <property type="entry name" value="HTH_MarR-typ"/>
</dbReference>
<dbReference type="Proteomes" id="UP000830343">
    <property type="component" value="Chromosome"/>
</dbReference>
<evidence type="ECO:0000259" key="4">
    <source>
        <dbReference type="PROSITE" id="PS50995"/>
    </source>
</evidence>
<sequence>MEDKRLKRFGQLIYFLDSKIDEIAAAELTEYNLKRDQLYMLELIMSEDNITQKKLIYKLNREQTAVSRSIKKLFDNDFIKKEQSKFDLRSTVLIPTEKGIEVITKTEDIKLRVVRNFLRDLSAQESEQLISLLEKVNDALAIRDPFRF</sequence>
<organism evidence="5 6">
    <name type="scientific">Macrococcus armenti</name>
    <dbReference type="NCBI Taxonomy" id="2875764"/>
    <lineage>
        <taxon>Bacteria</taxon>
        <taxon>Bacillati</taxon>
        <taxon>Bacillota</taxon>
        <taxon>Bacilli</taxon>
        <taxon>Bacillales</taxon>
        <taxon>Staphylococcaceae</taxon>
        <taxon>Macrococcus</taxon>
    </lineage>
</organism>
<keyword evidence="3" id="KW-0804">Transcription</keyword>
<dbReference type="InterPro" id="IPR036390">
    <property type="entry name" value="WH_DNA-bd_sf"/>
</dbReference>
<name>A0ABY3ZWA7_9STAP</name>
<dbReference type="RefSeq" id="WP_243366652.1">
    <property type="nucleotide sequence ID" value="NZ_CP094348.1"/>
</dbReference>
<keyword evidence="6" id="KW-1185">Reference proteome</keyword>
<reference evidence="5" key="1">
    <citation type="submission" date="2022-03" db="EMBL/GenBank/DDBJ databases">
        <authorList>
            <person name="Vrbovska V."/>
            <person name="Kovarovic V."/>
            <person name="Botka T."/>
            <person name="Pantucek R."/>
        </authorList>
    </citation>
    <scope>NUCLEOTIDE SEQUENCE</scope>
    <source>
        <strain evidence="5">CCM 2609</strain>
    </source>
</reference>
<gene>
    <name evidence="5" type="ORF">MRZ06_03710</name>
</gene>
<accession>A0ABY3ZWA7</accession>
<dbReference type="PROSITE" id="PS50995">
    <property type="entry name" value="HTH_MARR_2"/>
    <property type="match status" value="1"/>
</dbReference>
<keyword evidence="2" id="KW-0238">DNA-binding</keyword>
<dbReference type="SUPFAM" id="SSF46785">
    <property type="entry name" value="Winged helix' DNA-binding domain"/>
    <property type="match status" value="1"/>
</dbReference>
<proteinExistence type="predicted"/>
<reference evidence="5" key="2">
    <citation type="submission" date="2022-04" db="EMBL/GenBank/DDBJ databases">
        <title>Antimicrobial genetic elements in methicillin-resistant Macrococcus armenti.</title>
        <authorList>
            <person name="Keller J.E."/>
            <person name="Schwendener S."/>
            <person name="Pantucek R."/>
            <person name="Perreten V."/>
        </authorList>
    </citation>
    <scope>NUCLEOTIDE SEQUENCE</scope>
    <source>
        <strain evidence="5">CCM 2609</strain>
    </source>
</reference>